<dbReference type="Proteomes" id="UP000614469">
    <property type="component" value="Unassembled WGS sequence"/>
</dbReference>
<proteinExistence type="predicted"/>
<dbReference type="AlphaFoldDB" id="A0A8J6TEZ5"/>
<dbReference type="EMBL" id="JACNJN010000094">
    <property type="protein sequence ID" value="MBC8335203.1"/>
    <property type="molecule type" value="Genomic_DNA"/>
</dbReference>
<sequence>MVENIRELGRVKLVQLQPSGLIIETPSGDYYDVSRRVEVDRIQITSNGIEATTPDGEHVLDIHHLDHPDKAYDDDDLVCIGFTSHYEAMRKKFGDHMVDGSAGENIIIEYDQEVWEEDIGQQLAIENMESGERMLLEFVSYATPCAEFSHFAADSQDMPLEKEKLKETLQFLHKGRRGFLLVMRGDQQTAIVQAGDRVFAIHE</sequence>
<dbReference type="Gene3D" id="2.40.33.20">
    <property type="entry name" value="PK beta-barrel domain-like"/>
    <property type="match status" value="1"/>
</dbReference>
<evidence type="ECO:0000313" key="1">
    <source>
        <dbReference type="EMBL" id="MBC8335203.1"/>
    </source>
</evidence>
<name>A0A8J6TEZ5_9CHLR</name>
<evidence type="ECO:0000313" key="2">
    <source>
        <dbReference type="Proteomes" id="UP000614469"/>
    </source>
</evidence>
<comment type="caution">
    <text evidence="1">The sequence shown here is derived from an EMBL/GenBank/DDBJ whole genome shotgun (WGS) entry which is preliminary data.</text>
</comment>
<accession>A0A8J6TEZ5</accession>
<protein>
    <submittedName>
        <fullName evidence="1">MOSC domain-containing protein</fullName>
    </submittedName>
</protein>
<reference evidence="1 2" key="1">
    <citation type="submission" date="2020-08" db="EMBL/GenBank/DDBJ databases">
        <title>Bridging the membrane lipid divide: bacteria of the FCB group superphylum have the potential to synthesize archaeal ether lipids.</title>
        <authorList>
            <person name="Villanueva L."/>
            <person name="Von Meijenfeldt F.A.B."/>
            <person name="Westbye A.B."/>
            <person name="Yadav S."/>
            <person name="Hopmans E.C."/>
            <person name="Dutilh B.E."/>
            <person name="Sinninghe Damste J.S."/>
        </authorList>
    </citation>
    <scope>NUCLEOTIDE SEQUENCE [LARGE SCALE GENOMIC DNA]</scope>
    <source>
        <strain evidence="1">NIOZ-UU36</strain>
    </source>
</reference>
<organism evidence="1 2">
    <name type="scientific">Candidatus Desulfolinea nitratireducens</name>
    <dbReference type="NCBI Taxonomy" id="2841698"/>
    <lineage>
        <taxon>Bacteria</taxon>
        <taxon>Bacillati</taxon>
        <taxon>Chloroflexota</taxon>
        <taxon>Anaerolineae</taxon>
        <taxon>Anaerolineales</taxon>
        <taxon>Anaerolineales incertae sedis</taxon>
        <taxon>Candidatus Desulfolinea</taxon>
    </lineage>
</organism>
<gene>
    <name evidence="1" type="ORF">H8E29_08065</name>
</gene>